<dbReference type="EC" id="4.2.2.2" evidence="5 10"/>
<accession>A0ABW2Y882</accession>
<evidence type="ECO:0000256" key="7">
    <source>
        <dbReference type="ARBA" id="ARBA00022729"/>
    </source>
</evidence>
<name>A0ABW2Y882_9GAMM</name>
<dbReference type="RefSeq" id="WP_386821778.1">
    <property type="nucleotide sequence ID" value="NZ_JBHTIF010000001.1"/>
</dbReference>
<evidence type="ECO:0000256" key="4">
    <source>
        <dbReference type="ARBA" id="ARBA00006463"/>
    </source>
</evidence>
<dbReference type="Gene3D" id="2.160.20.10">
    <property type="entry name" value="Single-stranded right-handed beta-helix, Pectin lyase-like"/>
    <property type="match status" value="1"/>
</dbReference>
<feature type="chain" id="PRO_5044985742" description="Pectate lyase" evidence="10">
    <location>
        <begin position="24"/>
        <end position="242"/>
    </location>
</feature>
<keyword evidence="9 10" id="KW-0456">Lyase</keyword>
<evidence type="ECO:0000256" key="10">
    <source>
        <dbReference type="RuleBase" id="RU367009"/>
    </source>
</evidence>
<comment type="similarity">
    <text evidence="4 10">Belongs to the polysaccharide lyase 3 family.</text>
</comment>
<keyword evidence="12" id="KW-1185">Reference proteome</keyword>
<evidence type="ECO:0000256" key="1">
    <source>
        <dbReference type="ARBA" id="ARBA00000695"/>
    </source>
</evidence>
<dbReference type="GO" id="GO:0016829">
    <property type="term" value="F:lyase activity"/>
    <property type="evidence" value="ECO:0007669"/>
    <property type="project" value="UniProtKB-KW"/>
</dbReference>
<evidence type="ECO:0000256" key="3">
    <source>
        <dbReference type="ARBA" id="ARBA00004613"/>
    </source>
</evidence>
<dbReference type="EMBL" id="JBHTIF010000001">
    <property type="protein sequence ID" value="MFD0724096.1"/>
    <property type="molecule type" value="Genomic_DNA"/>
</dbReference>
<evidence type="ECO:0000313" key="12">
    <source>
        <dbReference type="Proteomes" id="UP001597110"/>
    </source>
</evidence>
<dbReference type="PANTHER" id="PTHR33407">
    <property type="entry name" value="PECTATE LYASE F-RELATED"/>
    <property type="match status" value="1"/>
</dbReference>
<comment type="function">
    <text evidence="10">Catalyzes the depolymerization of both polygalacturonate and pectins of methyl esterification degree from 22 to 89%, with an endo mode of action. In contrast to the majority of pectate lyases, displays high activity on highly methylated pectins.</text>
</comment>
<sequence>MQLELKKILATALLIGVPFAASATITVTGTRDFGGATVGTSCNGGSESQQPVILVKDGGIVRNVRLQAGAAADGIHCEGNCRLENVTWADVCEDAATMKGGSGKTMVITGGSANAGNDKIFQHNGIGSTVTITNFAVNGSNGKLYRACGDCSSQGKRTVNISNVTVNGTLSSGMAGINTNYGDVATIRSIRWKNWNSTSTSDSNAACIAYRGVIKGQGSSTKIGPQWGTANCNVTRADITRF</sequence>
<reference evidence="12" key="1">
    <citation type="journal article" date="2019" name="Int. J. Syst. Evol. Microbiol.">
        <title>The Global Catalogue of Microorganisms (GCM) 10K type strain sequencing project: providing services to taxonomists for standard genome sequencing and annotation.</title>
        <authorList>
            <consortium name="The Broad Institute Genomics Platform"/>
            <consortium name="The Broad Institute Genome Sequencing Center for Infectious Disease"/>
            <person name="Wu L."/>
            <person name="Ma J."/>
        </authorList>
    </citation>
    <scope>NUCLEOTIDE SEQUENCE [LARGE SCALE GENOMIC DNA]</scope>
    <source>
        <strain evidence="12">CCUG 55585</strain>
    </source>
</reference>
<evidence type="ECO:0000256" key="5">
    <source>
        <dbReference type="ARBA" id="ARBA00012272"/>
    </source>
</evidence>
<evidence type="ECO:0000256" key="2">
    <source>
        <dbReference type="ARBA" id="ARBA00001913"/>
    </source>
</evidence>
<evidence type="ECO:0000313" key="11">
    <source>
        <dbReference type="EMBL" id="MFD0724096.1"/>
    </source>
</evidence>
<protein>
    <recommendedName>
        <fullName evidence="5 10">Pectate lyase</fullName>
        <ecNumber evidence="5 10">4.2.2.2</ecNumber>
    </recommendedName>
</protein>
<evidence type="ECO:0000256" key="9">
    <source>
        <dbReference type="ARBA" id="ARBA00023239"/>
    </source>
</evidence>
<gene>
    <name evidence="11" type="ORF">ACFQ0E_00645</name>
</gene>
<keyword evidence="7 10" id="KW-0732">Signal</keyword>
<dbReference type="Proteomes" id="UP001597110">
    <property type="component" value="Unassembled WGS sequence"/>
</dbReference>
<evidence type="ECO:0000256" key="6">
    <source>
        <dbReference type="ARBA" id="ARBA00022525"/>
    </source>
</evidence>
<dbReference type="Pfam" id="PF03211">
    <property type="entry name" value="Pectate_lyase"/>
    <property type="match status" value="1"/>
</dbReference>
<dbReference type="InterPro" id="IPR012334">
    <property type="entry name" value="Pectin_lyas_fold"/>
</dbReference>
<comment type="catalytic activity">
    <reaction evidence="1 10">
        <text>Eliminative cleavage of (1-&gt;4)-alpha-D-galacturonan to give oligosaccharides with 4-deoxy-alpha-D-galact-4-enuronosyl groups at their non-reducing ends.</text>
        <dbReference type="EC" id="4.2.2.2"/>
    </reaction>
</comment>
<feature type="signal peptide" evidence="10">
    <location>
        <begin position="1"/>
        <end position="23"/>
    </location>
</feature>
<evidence type="ECO:0000256" key="8">
    <source>
        <dbReference type="ARBA" id="ARBA00022837"/>
    </source>
</evidence>
<organism evidence="11 12">
    <name type="scientific">Lysobacter brunescens</name>
    <dbReference type="NCBI Taxonomy" id="262323"/>
    <lineage>
        <taxon>Bacteria</taxon>
        <taxon>Pseudomonadati</taxon>
        <taxon>Pseudomonadota</taxon>
        <taxon>Gammaproteobacteria</taxon>
        <taxon>Lysobacterales</taxon>
        <taxon>Lysobacteraceae</taxon>
        <taxon>Lysobacter</taxon>
    </lineage>
</organism>
<dbReference type="PANTHER" id="PTHR33407:SF9">
    <property type="entry name" value="PECTATE LYASE F-RELATED"/>
    <property type="match status" value="1"/>
</dbReference>
<keyword evidence="8 10" id="KW-0106">Calcium</keyword>
<dbReference type="SUPFAM" id="SSF51126">
    <property type="entry name" value="Pectin lyase-like"/>
    <property type="match status" value="1"/>
</dbReference>
<comment type="cofactor">
    <cofactor evidence="2 10">
        <name>Ca(2+)</name>
        <dbReference type="ChEBI" id="CHEBI:29108"/>
    </cofactor>
</comment>
<comment type="subcellular location">
    <subcellularLocation>
        <location evidence="3 10">Secreted</location>
    </subcellularLocation>
</comment>
<keyword evidence="6 10" id="KW-0964">Secreted</keyword>
<comment type="caution">
    <text evidence="11">The sequence shown here is derived from an EMBL/GenBank/DDBJ whole genome shotgun (WGS) entry which is preliminary data.</text>
</comment>
<proteinExistence type="inferred from homology"/>
<dbReference type="InterPro" id="IPR011050">
    <property type="entry name" value="Pectin_lyase_fold/virulence"/>
</dbReference>
<dbReference type="InterPro" id="IPR004898">
    <property type="entry name" value="Pectate_lyase_PlyH/PlyE-like"/>
</dbReference>